<dbReference type="InterPro" id="IPR011990">
    <property type="entry name" value="TPR-like_helical_dom_sf"/>
</dbReference>
<evidence type="ECO:0008006" key="2">
    <source>
        <dbReference type="Google" id="ProtNLM"/>
    </source>
</evidence>
<protein>
    <recommendedName>
        <fullName evidence="2">F-box domain-containing protein</fullName>
    </recommendedName>
</protein>
<dbReference type="AlphaFoldDB" id="A0A161ZM88"/>
<accession>A0A161ZM88</accession>
<dbReference type="InterPro" id="IPR053301">
    <property type="entry name" value="F-box_motif"/>
</dbReference>
<dbReference type="SUPFAM" id="SSF81383">
    <property type="entry name" value="F-box domain"/>
    <property type="match status" value="1"/>
</dbReference>
<evidence type="ECO:0000313" key="1">
    <source>
        <dbReference type="EMBL" id="KZM87300.1"/>
    </source>
</evidence>
<reference evidence="1" key="1">
    <citation type="journal article" date="2016" name="Nat. Genet.">
        <title>A high-quality carrot genome assembly provides new insights into carotenoid accumulation and asterid genome evolution.</title>
        <authorList>
            <person name="Iorizzo M."/>
            <person name="Ellison S."/>
            <person name="Senalik D."/>
            <person name="Zeng P."/>
            <person name="Satapoomin P."/>
            <person name="Huang J."/>
            <person name="Bowman M."/>
            <person name="Iovene M."/>
            <person name="Sanseverino W."/>
            <person name="Cavagnaro P."/>
            <person name="Yildiz M."/>
            <person name="Macko-Podgorni A."/>
            <person name="Moranska E."/>
            <person name="Grzebelus E."/>
            <person name="Grzebelus D."/>
            <person name="Ashrafi H."/>
            <person name="Zheng Z."/>
            <person name="Cheng S."/>
            <person name="Spooner D."/>
            <person name="Van Deynze A."/>
            <person name="Simon P."/>
        </authorList>
    </citation>
    <scope>NUCLEOTIDE SEQUENCE [LARGE SCALE GENOMIC DNA]</scope>
    <source>
        <tissue evidence="1">Leaf</tissue>
    </source>
</reference>
<dbReference type="Pfam" id="PF08238">
    <property type="entry name" value="Sel1"/>
    <property type="match status" value="5"/>
</dbReference>
<sequence>MKPHRHRHYSTAMNQKTWPNSADTSHYTALSFYHKTRIDKPQNNRPHKRVSSTRRWVWVPKISPEAESRPSDPKRDFSMLPNDIIVRIAGGFNHPTLEAASLVCRAWCDALRPLSQAMRFLAWGKKYKHGRGGVEVDHERALDYFLRGVARGSTLAMVDAGLLYWDMGKKEEGMKFYRRAAELGHPAGQCNLGLSYLQIESPDLKEATKWLYKAANSGYVRAQYQLALCLQHGRGLKRDLCEAAKWCIKAAEGGYVRAMYNTSLCYQCGDGVAQSYQQSKSWMKRAADRGHSKAQFEHALGLFAEGKLKAAAVYLELAARAGETAAGHVRTALFEQMSPTSQERTIQLADNWRPLPAVH</sequence>
<dbReference type="PANTHER" id="PTHR45088">
    <property type="entry name" value="OSJNBA0022H21.17 PROTEIN"/>
    <property type="match status" value="1"/>
</dbReference>
<dbReference type="InterPro" id="IPR006597">
    <property type="entry name" value="Sel1-like"/>
</dbReference>
<organism evidence="1">
    <name type="scientific">Daucus carota subsp. sativus</name>
    <name type="common">Carrot</name>
    <dbReference type="NCBI Taxonomy" id="79200"/>
    <lineage>
        <taxon>Eukaryota</taxon>
        <taxon>Viridiplantae</taxon>
        <taxon>Streptophyta</taxon>
        <taxon>Embryophyta</taxon>
        <taxon>Tracheophyta</taxon>
        <taxon>Spermatophyta</taxon>
        <taxon>Magnoliopsida</taxon>
        <taxon>eudicotyledons</taxon>
        <taxon>Gunneridae</taxon>
        <taxon>Pentapetalae</taxon>
        <taxon>asterids</taxon>
        <taxon>campanulids</taxon>
        <taxon>Apiales</taxon>
        <taxon>Apiaceae</taxon>
        <taxon>Apioideae</taxon>
        <taxon>Scandiceae</taxon>
        <taxon>Daucinae</taxon>
        <taxon>Daucus</taxon>
        <taxon>Daucus sect. Daucus</taxon>
    </lineage>
</organism>
<name>A0A161ZM88_DAUCS</name>
<dbReference type="SUPFAM" id="SSF81901">
    <property type="entry name" value="HCP-like"/>
    <property type="match status" value="1"/>
</dbReference>
<dbReference type="Gramene" id="KZM87300">
    <property type="protein sequence ID" value="KZM87300"/>
    <property type="gene ID" value="DCAR_024434"/>
</dbReference>
<dbReference type="STRING" id="79200.A0A161ZM88"/>
<dbReference type="PANTHER" id="PTHR45088:SF1">
    <property type="entry name" value="OS04G0476000 PROTEIN"/>
    <property type="match status" value="1"/>
</dbReference>
<dbReference type="KEGG" id="dcr:108193171"/>
<dbReference type="InterPro" id="IPR036047">
    <property type="entry name" value="F-box-like_dom_sf"/>
</dbReference>
<dbReference type="CDD" id="cd09917">
    <property type="entry name" value="F-box_SF"/>
    <property type="match status" value="1"/>
</dbReference>
<dbReference type="EMBL" id="LNRQ01000007">
    <property type="protein sequence ID" value="KZM87300.1"/>
    <property type="molecule type" value="Genomic_DNA"/>
</dbReference>
<dbReference type="OMA" id="VMLLADN"/>
<proteinExistence type="predicted"/>
<dbReference type="Gene3D" id="1.25.40.10">
    <property type="entry name" value="Tetratricopeptide repeat domain"/>
    <property type="match status" value="2"/>
</dbReference>
<gene>
    <name evidence="1" type="ORF">DCAR_024434</name>
</gene>
<dbReference type="OrthoDB" id="272077at2759"/>
<comment type="caution">
    <text evidence="1">The sequence shown here is derived from an EMBL/GenBank/DDBJ whole genome shotgun (WGS) entry which is preliminary data.</text>
</comment>
<dbReference type="SMART" id="SM00671">
    <property type="entry name" value="SEL1"/>
    <property type="match status" value="6"/>
</dbReference>